<dbReference type="Proteomes" id="UP000515563">
    <property type="component" value="Chromosome"/>
</dbReference>
<keyword evidence="2" id="KW-1185">Reference proteome</keyword>
<reference evidence="1 2" key="2">
    <citation type="journal article" date="2020" name="Microbiol. Resour. Announc.">
        <title>Antarctic desert soil bacteria exhibit high novel natural product potential, evaluated through long-read genome sequencing and comparative genomics.</title>
        <authorList>
            <person name="Benaud N."/>
            <person name="Edwards R.J."/>
            <person name="Amos T.G."/>
            <person name="D'Agostino P.M."/>
            <person name="Gutierrez-Chavez C."/>
            <person name="Montgomery K."/>
            <person name="Nicetic I."/>
            <person name="Ferrari B.C."/>
        </authorList>
    </citation>
    <scope>NUCLEOTIDE SEQUENCE [LARGE SCALE GENOMIC DNA]</scope>
    <source>
        <strain evidence="1 2">SPB151</strain>
    </source>
</reference>
<accession>A0A7G6X9W1</accession>
<protein>
    <submittedName>
        <fullName evidence="1">Uncharacterized protein</fullName>
    </submittedName>
</protein>
<dbReference type="KEGG" id="kqi:F1D05_19840"/>
<dbReference type="AlphaFoldDB" id="A0A7G6X9W1"/>
<evidence type="ECO:0000313" key="2">
    <source>
        <dbReference type="Proteomes" id="UP000515563"/>
    </source>
</evidence>
<sequence length="194" mass="20233">MIIAVDADSRDTVEAEHLLHELLGSMAGSVVACTHVVAAGDRPHLAISVTVPPDSPDGLAARVRAWSVERSAGAAITRPGASEPELSGPSRLVRGAYAAAVESALGTSGRLVRFPGAEHATGVLTAAELRDRCGIDQVEALGGLPVEDDTLIDTLDFIRPIRRDGQVVLLVQPAAGGVLIPFEVEHQQKCCADH</sequence>
<proteinExistence type="predicted"/>
<organism evidence="1 2">
    <name type="scientific">Kribbella qitaiheensis</name>
    <dbReference type="NCBI Taxonomy" id="1544730"/>
    <lineage>
        <taxon>Bacteria</taxon>
        <taxon>Bacillati</taxon>
        <taxon>Actinomycetota</taxon>
        <taxon>Actinomycetes</taxon>
        <taxon>Propionibacteriales</taxon>
        <taxon>Kribbellaceae</taxon>
        <taxon>Kribbella</taxon>
    </lineage>
</organism>
<reference evidence="2" key="1">
    <citation type="submission" date="2019-09" db="EMBL/GenBank/DDBJ databases">
        <title>Antimicrobial potential of Antarctic Bacteria.</title>
        <authorList>
            <person name="Benaud N."/>
            <person name="Edwards R.J."/>
            <person name="Ferrari B.C."/>
        </authorList>
    </citation>
    <scope>NUCLEOTIDE SEQUENCE [LARGE SCALE GENOMIC DNA]</scope>
    <source>
        <strain evidence="2">SPB151</strain>
    </source>
</reference>
<name>A0A7G6X9W1_9ACTN</name>
<dbReference type="EMBL" id="CP043661">
    <property type="protein sequence ID" value="QNE23026.1"/>
    <property type="molecule type" value="Genomic_DNA"/>
</dbReference>
<evidence type="ECO:0000313" key="1">
    <source>
        <dbReference type="EMBL" id="QNE23026.1"/>
    </source>
</evidence>
<gene>
    <name evidence="1" type="ORF">F1D05_19840</name>
</gene>